<proteinExistence type="predicted"/>
<reference evidence="3 4" key="1">
    <citation type="journal article" date="2017" name="Infect. Genet. Evol.">
        <title>The new phylogeny of the genus Mycobacterium: The old and the news.</title>
        <authorList>
            <person name="Tortoli E."/>
            <person name="Fedrizzi T."/>
            <person name="Meehan C.J."/>
            <person name="Trovato A."/>
            <person name="Grottola A."/>
            <person name="Giacobazzi E."/>
            <person name="Serpini G.F."/>
            <person name="Tagliazucchi S."/>
            <person name="Fabio A."/>
            <person name="Bettua C."/>
            <person name="Bertorelli R."/>
            <person name="Frascaro F."/>
            <person name="De Sanctis V."/>
            <person name="Pecorari M."/>
            <person name="Jousson O."/>
            <person name="Segata N."/>
            <person name="Cirillo D.M."/>
        </authorList>
    </citation>
    <scope>NUCLEOTIDE SEQUENCE [LARGE SCALE GENOMIC DNA]</scope>
    <source>
        <strain evidence="3 4">CIP1034565</strain>
    </source>
</reference>
<organism evidence="3 4">
    <name type="scientific">Mycolicibacterium brumae</name>
    <dbReference type="NCBI Taxonomy" id="85968"/>
    <lineage>
        <taxon>Bacteria</taxon>
        <taxon>Bacillati</taxon>
        <taxon>Actinomycetota</taxon>
        <taxon>Actinomycetes</taxon>
        <taxon>Mycobacteriales</taxon>
        <taxon>Mycobacteriaceae</taxon>
        <taxon>Mycolicibacterium</taxon>
    </lineage>
</organism>
<evidence type="ECO:0000313" key="3">
    <source>
        <dbReference type="EMBL" id="PIB74070.1"/>
    </source>
</evidence>
<dbReference type="Proteomes" id="UP000230551">
    <property type="component" value="Unassembled WGS sequence"/>
</dbReference>
<keyword evidence="4" id="KW-1185">Reference proteome</keyword>
<keyword evidence="2" id="KW-0732">Signal</keyword>
<evidence type="ECO:0000313" key="4">
    <source>
        <dbReference type="Proteomes" id="UP000230551"/>
    </source>
</evidence>
<dbReference type="OrthoDB" id="5242307at2"/>
<gene>
    <name evidence="3" type="ORF">CQY22_014125</name>
</gene>
<accession>A0A2G5P7K1</accession>
<protein>
    <submittedName>
        <fullName evidence="3">Peptidase</fullName>
    </submittedName>
</protein>
<dbReference type="AlphaFoldDB" id="A0A2G5P7K1"/>
<feature type="signal peptide" evidence="2">
    <location>
        <begin position="1"/>
        <end position="23"/>
    </location>
</feature>
<name>A0A2G5P7K1_9MYCO</name>
<feature type="chain" id="PRO_5038546669" evidence="2">
    <location>
        <begin position="24"/>
        <end position="287"/>
    </location>
</feature>
<sequence>MIRRRRRIRVLAAAVCLATAAAAVPLTNTSPATQPTPAHAGPAQPAPATSAEPRVIVGGREIVVAGTPNALTDRAGAHLPAAIATVERFWGPDWPRQIVVQAAPSDTAFAELTRIGPDAEHIAAAAVAEWVDPSHGIAVGQRIVLAPGASALTDDDFQLVLTHELFHYATRADTALDAPRWVQEGVADYVARPAPTVSTTPTAPDRLPEDADFAATEPAELSVGYDRAWLFARFIAQRYGSDRLRELYRRAAGPGHPDTATALTETLGADEDQLLADWRAHASGQPG</sequence>
<feature type="region of interest" description="Disordered" evidence="1">
    <location>
        <begin position="27"/>
        <end position="50"/>
    </location>
</feature>
<dbReference type="EMBL" id="PDCN02000020">
    <property type="protein sequence ID" value="PIB74070.1"/>
    <property type="molecule type" value="Genomic_DNA"/>
</dbReference>
<comment type="caution">
    <text evidence="3">The sequence shown here is derived from an EMBL/GenBank/DDBJ whole genome shotgun (WGS) entry which is preliminary data.</text>
</comment>
<evidence type="ECO:0000256" key="2">
    <source>
        <dbReference type="SAM" id="SignalP"/>
    </source>
</evidence>
<feature type="compositionally biased region" description="Low complexity" evidence="1">
    <location>
        <begin position="27"/>
        <end position="49"/>
    </location>
</feature>
<dbReference type="STRING" id="85968.GCA_900073015_03489"/>
<evidence type="ECO:0000256" key="1">
    <source>
        <dbReference type="SAM" id="MobiDB-lite"/>
    </source>
</evidence>